<dbReference type="GeneID" id="82190884"/>
<dbReference type="OrthoDB" id="9554059at2"/>
<organism evidence="1 2">
    <name type="scientific">Adlercreutzia caecimuris B7</name>
    <dbReference type="NCBI Taxonomy" id="1235794"/>
    <lineage>
        <taxon>Bacteria</taxon>
        <taxon>Bacillati</taxon>
        <taxon>Actinomycetota</taxon>
        <taxon>Coriobacteriia</taxon>
        <taxon>Eggerthellales</taxon>
        <taxon>Eggerthellaceae</taxon>
        <taxon>Adlercreutzia</taxon>
    </lineage>
</organism>
<accession>R9KXM1</accession>
<sequence length="153" mass="16532">MKRIKLYSPVETVEVEVGGNVAELRLDLSKERLEDVADACIKAKSKVATLEALAAKAADKRDRAEIDRKVSKAIEPAVRLVLGDAQFDEVMELCGCDGSMGAGTRNLVVLPLLALVMECIAKRNEVIGESKKIIGTIAARPEGDEDALRPDED</sequence>
<protein>
    <submittedName>
        <fullName evidence="1">Uncharacterized protein</fullName>
    </submittedName>
</protein>
<comment type="caution">
    <text evidence="1">The sequence shown here is derived from an EMBL/GenBank/DDBJ whole genome shotgun (WGS) entry which is preliminary data.</text>
</comment>
<dbReference type="AlphaFoldDB" id="R9KXM1"/>
<keyword evidence="2" id="KW-1185">Reference proteome</keyword>
<dbReference type="Proteomes" id="UP000014204">
    <property type="component" value="Unassembled WGS sequence"/>
</dbReference>
<dbReference type="PATRIC" id="fig|1235794.3.peg.1363"/>
<name>R9KXM1_9ACTN</name>
<evidence type="ECO:0000313" key="2">
    <source>
        <dbReference type="Proteomes" id="UP000014204"/>
    </source>
</evidence>
<dbReference type="RefSeq" id="WP_016309581.1">
    <property type="nucleotide sequence ID" value="NZ_KE159646.1"/>
</dbReference>
<dbReference type="HOGENOM" id="CLU_1710411_0_0_11"/>
<gene>
    <name evidence="1" type="ORF">C811_01378</name>
</gene>
<dbReference type="EMBL" id="ASSY01000008">
    <property type="protein sequence ID" value="EOS50961.1"/>
    <property type="molecule type" value="Genomic_DNA"/>
</dbReference>
<reference evidence="1 2" key="1">
    <citation type="submission" date="2013-04" db="EMBL/GenBank/DDBJ databases">
        <title>The Genome Sequence of Enterorhabdus caecimuris B7.</title>
        <authorList>
            <consortium name="The Broad Institute Genomics Platform"/>
            <consortium name="The Broad Institute Genome Sequencing Center for Infectious Disease"/>
            <person name="Earl A."/>
            <person name="Xavier R."/>
            <person name="Elson C."/>
            <person name="Duck W."/>
            <person name="Walker B."/>
            <person name="Young S."/>
            <person name="Zeng Q."/>
            <person name="Gargeya S."/>
            <person name="Fitzgerald M."/>
            <person name="Haas B."/>
            <person name="Abouelleil A."/>
            <person name="Allen A.W."/>
            <person name="Alvarado L."/>
            <person name="Arachchi H.M."/>
            <person name="Berlin A.M."/>
            <person name="Chapman S.B."/>
            <person name="Gainer-Dewar J."/>
            <person name="Goldberg J."/>
            <person name="Griggs A."/>
            <person name="Gujja S."/>
            <person name="Hansen M."/>
            <person name="Howarth C."/>
            <person name="Imamovic A."/>
            <person name="Ireland A."/>
            <person name="Larimer J."/>
            <person name="McCowan C."/>
            <person name="Murphy C."/>
            <person name="Pearson M."/>
            <person name="Poon T.W."/>
            <person name="Priest M."/>
            <person name="Roberts A."/>
            <person name="Saif S."/>
            <person name="Shea T."/>
            <person name="Sisk P."/>
            <person name="Sykes S."/>
            <person name="Wortman J."/>
            <person name="Nusbaum C."/>
            <person name="Birren B."/>
        </authorList>
    </citation>
    <scope>NUCLEOTIDE SEQUENCE [LARGE SCALE GENOMIC DNA]</scope>
    <source>
        <strain evidence="1 2">B7</strain>
    </source>
</reference>
<evidence type="ECO:0000313" key="1">
    <source>
        <dbReference type="EMBL" id="EOS50961.1"/>
    </source>
</evidence>
<dbReference type="STRING" id="1235794.C811_01378"/>
<proteinExistence type="predicted"/>